<evidence type="ECO:0000313" key="1">
    <source>
        <dbReference type="EMBL" id="CVK17083.1"/>
    </source>
</evidence>
<dbReference type="EMBL" id="FCOR01000015">
    <property type="protein sequence ID" value="CVK17083.1"/>
    <property type="molecule type" value="Genomic_DNA"/>
</dbReference>
<organism evidence="1 2">
    <name type="scientific">Apibacter mensalis</name>
    <dbReference type="NCBI Taxonomy" id="1586267"/>
    <lineage>
        <taxon>Bacteria</taxon>
        <taxon>Pseudomonadati</taxon>
        <taxon>Bacteroidota</taxon>
        <taxon>Flavobacteriia</taxon>
        <taxon>Flavobacteriales</taxon>
        <taxon>Weeksellaceae</taxon>
        <taxon>Apibacter</taxon>
    </lineage>
</organism>
<dbReference type="Gene3D" id="1.10.238.160">
    <property type="match status" value="1"/>
</dbReference>
<dbReference type="Pfam" id="PF05930">
    <property type="entry name" value="Phage_AlpA"/>
    <property type="match status" value="1"/>
</dbReference>
<protein>
    <submittedName>
        <fullName evidence="1">Prophage CP4-57 regulatory protein (AlpA)</fullName>
    </submittedName>
</protein>
<accession>A0A0X3AS88</accession>
<name>A0A0X3AS88_9FLAO</name>
<sequence length="43" mass="5080">MVKNMNRRLIRLAEVIHKTGICRASIYKEMAEKRFSKDIKLTS</sequence>
<evidence type="ECO:0000313" key="2">
    <source>
        <dbReference type="Proteomes" id="UP000182761"/>
    </source>
</evidence>
<dbReference type="InterPro" id="IPR010260">
    <property type="entry name" value="AlpA"/>
</dbReference>
<proteinExistence type="predicted"/>
<keyword evidence="2" id="KW-1185">Reference proteome</keyword>
<reference evidence="1 2" key="1">
    <citation type="submission" date="2016-01" db="EMBL/GenBank/DDBJ databases">
        <authorList>
            <person name="McClelland M."/>
            <person name="Jain A."/>
            <person name="Saraogi P."/>
            <person name="Mendelson R."/>
            <person name="Westerman R."/>
            <person name="SanMiguel P."/>
            <person name="Csonka L."/>
        </authorList>
    </citation>
    <scope>NUCLEOTIDE SEQUENCE [LARGE SCALE GENOMIC DNA]</scope>
    <source>
        <strain evidence="1 2">R-53146</strain>
    </source>
</reference>
<dbReference type="Proteomes" id="UP000182761">
    <property type="component" value="Unassembled WGS sequence"/>
</dbReference>
<gene>
    <name evidence="1" type="ORF">Ga0061079_11549</name>
</gene>
<dbReference type="AlphaFoldDB" id="A0A0X3AS88"/>